<dbReference type="PROSITE" id="PS50112">
    <property type="entry name" value="PAS"/>
    <property type="match status" value="1"/>
</dbReference>
<evidence type="ECO:0000256" key="6">
    <source>
        <dbReference type="ARBA" id="ARBA00023136"/>
    </source>
</evidence>
<dbReference type="PROSITE" id="PS50113">
    <property type="entry name" value="PAC"/>
    <property type="match status" value="1"/>
</dbReference>
<dbReference type="InterPro" id="IPR036097">
    <property type="entry name" value="HisK_dim/P_sf"/>
</dbReference>
<dbReference type="EMBL" id="BAABFO010000033">
    <property type="protein sequence ID" value="GAA4342395.1"/>
    <property type="molecule type" value="Genomic_DNA"/>
</dbReference>
<dbReference type="InterPro" id="IPR000014">
    <property type="entry name" value="PAS"/>
</dbReference>
<feature type="domain" description="PAC" evidence="9">
    <location>
        <begin position="67"/>
        <end position="122"/>
    </location>
</feature>
<dbReference type="SMART" id="SM00388">
    <property type="entry name" value="HisKA"/>
    <property type="match status" value="1"/>
</dbReference>
<dbReference type="InterPro" id="IPR036890">
    <property type="entry name" value="HATPase_C_sf"/>
</dbReference>
<dbReference type="SUPFAM" id="SSF55785">
    <property type="entry name" value="PYP-like sensor domain (PAS domain)"/>
    <property type="match status" value="1"/>
</dbReference>
<dbReference type="InterPro" id="IPR005467">
    <property type="entry name" value="His_kinase_dom"/>
</dbReference>
<dbReference type="PANTHER" id="PTHR42878:SF15">
    <property type="entry name" value="BACTERIOPHYTOCHROME"/>
    <property type="match status" value="1"/>
</dbReference>
<dbReference type="Proteomes" id="UP001501671">
    <property type="component" value="Unassembled WGS sequence"/>
</dbReference>
<dbReference type="InterPro" id="IPR050351">
    <property type="entry name" value="BphY/WalK/GraS-like"/>
</dbReference>
<dbReference type="SMART" id="SM00387">
    <property type="entry name" value="HATPase_c"/>
    <property type="match status" value="1"/>
</dbReference>
<dbReference type="InterPro" id="IPR035965">
    <property type="entry name" value="PAS-like_dom_sf"/>
</dbReference>
<dbReference type="Pfam" id="PF08448">
    <property type="entry name" value="PAS_4"/>
    <property type="match status" value="1"/>
</dbReference>
<dbReference type="NCBIfam" id="TIGR00229">
    <property type="entry name" value="sensory_box"/>
    <property type="match status" value="1"/>
</dbReference>
<accession>A0ABP8HPV5</accession>
<comment type="catalytic activity">
    <reaction evidence="1">
        <text>ATP + protein L-histidine = ADP + protein N-phospho-L-histidine.</text>
        <dbReference type="EC" id="2.7.13.3"/>
    </reaction>
</comment>
<evidence type="ECO:0000256" key="5">
    <source>
        <dbReference type="ARBA" id="ARBA00022777"/>
    </source>
</evidence>
<keyword evidence="5" id="KW-0418">Kinase</keyword>
<dbReference type="CDD" id="cd00082">
    <property type="entry name" value="HisKA"/>
    <property type="match status" value="1"/>
</dbReference>
<evidence type="ECO:0000259" key="9">
    <source>
        <dbReference type="PROSITE" id="PS50113"/>
    </source>
</evidence>
<keyword evidence="11" id="KW-1185">Reference proteome</keyword>
<dbReference type="PROSITE" id="PS50109">
    <property type="entry name" value="HIS_KIN"/>
    <property type="match status" value="1"/>
</dbReference>
<dbReference type="CDD" id="cd00130">
    <property type="entry name" value="PAS"/>
    <property type="match status" value="1"/>
</dbReference>
<dbReference type="InterPro" id="IPR013656">
    <property type="entry name" value="PAS_4"/>
</dbReference>
<keyword evidence="6" id="KW-0472">Membrane</keyword>
<dbReference type="EC" id="2.7.13.3" evidence="2"/>
<dbReference type="SUPFAM" id="SSF47384">
    <property type="entry name" value="Homodimeric domain of signal transducing histidine kinase"/>
    <property type="match status" value="1"/>
</dbReference>
<evidence type="ECO:0000256" key="3">
    <source>
        <dbReference type="ARBA" id="ARBA00022553"/>
    </source>
</evidence>
<dbReference type="InterPro" id="IPR003661">
    <property type="entry name" value="HisK_dim/P_dom"/>
</dbReference>
<name>A0ABP8HPV5_9BURK</name>
<gene>
    <name evidence="10" type="ORF">GCM10023144_44400</name>
</gene>
<dbReference type="SMART" id="SM00091">
    <property type="entry name" value="PAS"/>
    <property type="match status" value="1"/>
</dbReference>
<dbReference type="Pfam" id="PF02518">
    <property type="entry name" value="HATPase_c"/>
    <property type="match status" value="1"/>
</dbReference>
<organism evidence="10 11">
    <name type="scientific">Pigmentiphaga soli</name>
    <dbReference type="NCBI Taxonomy" id="1007095"/>
    <lineage>
        <taxon>Bacteria</taxon>
        <taxon>Pseudomonadati</taxon>
        <taxon>Pseudomonadota</taxon>
        <taxon>Betaproteobacteria</taxon>
        <taxon>Burkholderiales</taxon>
        <taxon>Alcaligenaceae</taxon>
        <taxon>Pigmentiphaga</taxon>
    </lineage>
</organism>
<dbReference type="InterPro" id="IPR003594">
    <property type="entry name" value="HATPase_dom"/>
</dbReference>
<protein>
    <recommendedName>
        <fullName evidence="2">histidine kinase</fullName>
        <ecNumber evidence="2">2.7.13.3</ecNumber>
    </recommendedName>
</protein>
<evidence type="ECO:0000259" key="7">
    <source>
        <dbReference type="PROSITE" id="PS50109"/>
    </source>
</evidence>
<evidence type="ECO:0000313" key="10">
    <source>
        <dbReference type="EMBL" id="GAA4342395.1"/>
    </source>
</evidence>
<sequence length="366" mass="40630">MLGALLDTLPAAAWVTDLSGRYRYVTAAYAKMVGRGIEQCIGHTAHEILPPSLARVYALRHQQLLESRGHRRFEQIWPVNGEPRWFEVCVRCLVDEHGEPMGVAGYAQDITLHVEQQETARRIQAGLEKRVAQRTRQLSTANEELEAFSYSVSHDLRAPLHAIRGFAELLRDNFEPALGGTGREYLRHIIEGTDRMSGLITDLLQLARVNSGGLSRERTDLGALAHDVLAELAAQAPERRVQCSVAPTPPADCDRGLMRVVLANLLGNAWKFTSRTEAARIEFGSFERDGRPVYFVRDNGAGFDSHNAERIFGAFQRFHREADFPGTGIGLATVKRIIGRHGGQVWAESVPGEGAAFYFTLDTLDC</sequence>
<evidence type="ECO:0000256" key="4">
    <source>
        <dbReference type="ARBA" id="ARBA00022679"/>
    </source>
</evidence>
<dbReference type="SUPFAM" id="SSF55874">
    <property type="entry name" value="ATPase domain of HSP90 chaperone/DNA topoisomerase II/histidine kinase"/>
    <property type="match status" value="1"/>
</dbReference>
<keyword evidence="4" id="KW-0808">Transferase</keyword>
<dbReference type="Pfam" id="PF00512">
    <property type="entry name" value="HisKA"/>
    <property type="match status" value="1"/>
</dbReference>
<evidence type="ECO:0000313" key="11">
    <source>
        <dbReference type="Proteomes" id="UP001501671"/>
    </source>
</evidence>
<dbReference type="InterPro" id="IPR004358">
    <property type="entry name" value="Sig_transdc_His_kin-like_C"/>
</dbReference>
<dbReference type="PRINTS" id="PR00344">
    <property type="entry name" value="BCTRLSENSOR"/>
</dbReference>
<dbReference type="PANTHER" id="PTHR42878">
    <property type="entry name" value="TWO-COMPONENT HISTIDINE KINASE"/>
    <property type="match status" value="1"/>
</dbReference>
<dbReference type="Gene3D" id="3.30.450.20">
    <property type="entry name" value="PAS domain"/>
    <property type="match status" value="1"/>
</dbReference>
<feature type="domain" description="PAS" evidence="8">
    <location>
        <begin position="1"/>
        <end position="68"/>
    </location>
</feature>
<dbReference type="Gene3D" id="3.30.565.10">
    <property type="entry name" value="Histidine kinase-like ATPase, C-terminal domain"/>
    <property type="match status" value="1"/>
</dbReference>
<feature type="domain" description="Histidine kinase" evidence="7">
    <location>
        <begin position="151"/>
        <end position="365"/>
    </location>
</feature>
<reference evidence="11" key="1">
    <citation type="journal article" date="2019" name="Int. J. Syst. Evol. Microbiol.">
        <title>The Global Catalogue of Microorganisms (GCM) 10K type strain sequencing project: providing services to taxonomists for standard genome sequencing and annotation.</title>
        <authorList>
            <consortium name="The Broad Institute Genomics Platform"/>
            <consortium name="The Broad Institute Genome Sequencing Center for Infectious Disease"/>
            <person name="Wu L."/>
            <person name="Ma J."/>
        </authorList>
    </citation>
    <scope>NUCLEOTIDE SEQUENCE [LARGE SCALE GENOMIC DNA]</scope>
    <source>
        <strain evidence="11">JCM 17666</strain>
    </source>
</reference>
<proteinExistence type="predicted"/>
<dbReference type="InterPro" id="IPR000700">
    <property type="entry name" value="PAS-assoc_C"/>
</dbReference>
<comment type="caution">
    <text evidence="10">The sequence shown here is derived from an EMBL/GenBank/DDBJ whole genome shotgun (WGS) entry which is preliminary data.</text>
</comment>
<evidence type="ECO:0000256" key="2">
    <source>
        <dbReference type="ARBA" id="ARBA00012438"/>
    </source>
</evidence>
<keyword evidence="3" id="KW-0597">Phosphoprotein</keyword>
<dbReference type="RefSeq" id="WP_345252126.1">
    <property type="nucleotide sequence ID" value="NZ_BAABFO010000033.1"/>
</dbReference>
<dbReference type="Gene3D" id="1.10.287.130">
    <property type="match status" value="1"/>
</dbReference>
<evidence type="ECO:0000259" key="8">
    <source>
        <dbReference type="PROSITE" id="PS50112"/>
    </source>
</evidence>
<evidence type="ECO:0000256" key="1">
    <source>
        <dbReference type="ARBA" id="ARBA00000085"/>
    </source>
</evidence>